<evidence type="ECO:0000313" key="4">
    <source>
        <dbReference type="Proteomes" id="UP001516023"/>
    </source>
</evidence>
<dbReference type="Proteomes" id="UP001516023">
    <property type="component" value="Unassembled WGS sequence"/>
</dbReference>
<feature type="region of interest" description="Disordered" evidence="1">
    <location>
        <begin position="420"/>
        <end position="474"/>
    </location>
</feature>
<protein>
    <recommendedName>
        <fullName evidence="2">Helicase-associated domain-containing protein</fullName>
    </recommendedName>
</protein>
<dbReference type="Pfam" id="PF03457">
    <property type="entry name" value="HA"/>
    <property type="match status" value="2"/>
</dbReference>
<feature type="region of interest" description="Disordered" evidence="1">
    <location>
        <begin position="144"/>
        <end position="167"/>
    </location>
</feature>
<name>A0ABD3QRM0_9STRA</name>
<evidence type="ECO:0000313" key="3">
    <source>
        <dbReference type="EMBL" id="KAL3802813.1"/>
    </source>
</evidence>
<feature type="domain" description="Helicase-associated" evidence="2">
    <location>
        <begin position="169"/>
        <end position="241"/>
    </location>
</feature>
<accession>A0ABD3QRM0</accession>
<dbReference type="EMBL" id="JABMIG020000017">
    <property type="protein sequence ID" value="KAL3802813.1"/>
    <property type="molecule type" value="Genomic_DNA"/>
</dbReference>
<dbReference type="PANTHER" id="PTHR37066">
    <property type="entry name" value="HELICASE-ASSOCIATED"/>
    <property type="match status" value="1"/>
</dbReference>
<dbReference type="AlphaFoldDB" id="A0ABD3QRM0"/>
<dbReference type="InterPro" id="IPR005114">
    <property type="entry name" value="Helicase_assoc"/>
</dbReference>
<organism evidence="3 4">
    <name type="scientific">Cyclotella cryptica</name>
    <dbReference type="NCBI Taxonomy" id="29204"/>
    <lineage>
        <taxon>Eukaryota</taxon>
        <taxon>Sar</taxon>
        <taxon>Stramenopiles</taxon>
        <taxon>Ochrophyta</taxon>
        <taxon>Bacillariophyta</taxon>
        <taxon>Coscinodiscophyceae</taxon>
        <taxon>Thalassiosirophycidae</taxon>
        <taxon>Stephanodiscales</taxon>
        <taxon>Stephanodiscaceae</taxon>
        <taxon>Cyclotella</taxon>
    </lineage>
</organism>
<sequence length="977" mass="111111">MASFRRSRGHGQIGDSSVDCSMPIEDVDLDLASVCSMTLNSSMNRGKINSRSTSYVIWTVFTSLVFATCVDGVHSHTAFVADMAIRNPSFRTRPGGYGSLALSATRSHFGRSNRHSKLSLTASPNKIPLTGSIELNHRTILRMASSGTETGTSKPRGRPKAAESVEDDENEWRTILAAFQMYKAAYGDLKVPSRFVVPGMAPWPEAAWKMKLGQKVAAIRSTGKYVQNNETRRKILDDMGFLWRLRAPSPGRKLDGIAFEQVYDALKTYREEVQPKGGVLEIPPNYVVPDCDPWPDSTRGLPLGKILPTVTSRSYFKSNPEAEVMLNKLGFRPDAKSASNDLRYQKVYEALVRYKELYGDLLVPQPFTVPENSEDWPDSLWGLRLGARVNAIRSQGTFVKTDPVRKEELDKLGFVWEPPTNVEGKRRGRKRKSEMSESSYGEDESDSDDENEDTSPAFASAGGATSPLSSFDGRDAFFTGDKPPQWAFEGEDDEESLLNQRKEPIVYEIEKSFNETLEEMAEVAMSVGIMERWTPNKRVVKGKIDKFVPWRNDDFGGDFVFEDVVEALTLYKQLYKTFDDIEENEFVIPEPVEESLRLSPFELAAMNNDSSDDLDDIDGPWDESQDDDGLENKFSVVASSDWPEHLAGMKLGRLVARMRDGDLEVKHLPERKAKLDDIGFDWGDPKRFIDVPFDKFMCALFAYFMIRGDTSVVRDFVMPGEQPWPRVLEGYELGAAVHRLRELQNFLEAYHPVKMRLLRMFDFMFFPELALPLDPDADDVNLDHLYVETMGHPLYHMSTVPLGLPERMLADGPNGPPEKLSSWYNYDYVREFYERPGALTGVADWMRERGFNQLADEHEEKYGQSHFRQLCILKDQLDNEEITQAEWDQEIIRIQQEVMAEFENWREGYQGDQLISDGEYDYNIDEDTYYYSTLDLTAGSAPDTSLYERPMIPAPPRDVIEEPVAEFSLNSDYEDNQ</sequence>
<comment type="caution">
    <text evidence="3">The sequence shown here is derived from an EMBL/GenBank/DDBJ whole genome shotgun (WGS) entry which is preliminary data.</text>
</comment>
<evidence type="ECO:0000259" key="2">
    <source>
        <dbReference type="Pfam" id="PF03457"/>
    </source>
</evidence>
<dbReference type="PANTHER" id="PTHR37066:SF1">
    <property type="entry name" value="LNS2_PITP DOMAIN-CONTAINING PROTEIN"/>
    <property type="match status" value="1"/>
</dbReference>
<keyword evidence="4" id="KW-1185">Reference proteome</keyword>
<proteinExistence type="predicted"/>
<reference evidence="3 4" key="1">
    <citation type="journal article" date="2020" name="G3 (Bethesda)">
        <title>Improved Reference Genome for Cyclotella cryptica CCMP332, a Model for Cell Wall Morphogenesis, Salinity Adaptation, and Lipid Production in Diatoms (Bacillariophyta).</title>
        <authorList>
            <person name="Roberts W.R."/>
            <person name="Downey K.M."/>
            <person name="Ruck E.C."/>
            <person name="Traller J.C."/>
            <person name="Alverson A.J."/>
        </authorList>
    </citation>
    <scope>NUCLEOTIDE SEQUENCE [LARGE SCALE GENOMIC DNA]</scope>
    <source>
        <strain evidence="3 4">CCMP332</strain>
    </source>
</reference>
<gene>
    <name evidence="3" type="ORF">HJC23_007590</name>
</gene>
<feature type="compositionally biased region" description="Acidic residues" evidence="1">
    <location>
        <begin position="440"/>
        <end position="453"/>
    </location>
</feature>
<evidence type="ECO:0000256" key="1">
    <source>
        <dbReference type="SAM" id="MobiDB-lite"/>
    </source>
</evidence>
<feature type="domain" description="Helicase-associated" evidence="2">
    <location>
        <begin position="341"/>
        <end position="414"/>
    </location>
</feature>